<dbReference type="Proteomes" id="UP000789739">
    <property type="component" value="Unassembled WGS sequence"/>
</dbReference>
<feature type="region of interest" description="Disordered" evidence="1">
    <location>
        <begin position="60"/>
        <end position="98"/>
    </location>
</feature>
<name>A0A9N8YVP3_9GLOM</name>
<evidence type="ECO:0000256" key="1">
    <source>
        <dbReference type="SAM" id="MobiDB-lite"/>
    </source>
</evidence>
<organism evidence="2 3">
    <name type="scientific">Paraglomus brasilianum</name>
    <dbReference type="NCBI Taxonomy" id="144538"/>
    <lineage>
        <taxon>Eukaryota</taxon>
        <taxon>Fungi</taxon>
        <taxon>Fungi incertae sedis</taxon>
        <taxon>Mucoromycota</taxon>
        <taxon>Glomeromycotina</taxon>
        <taxon>Glomeromycetes</taxon>
        <taxon>Paraglomerales</taxon>
        <taxon>Paraglomeraceae</taxon>
        <taxon>Paraglomus</taxon>
    </lineage>
</organism>
<keyword evidence="3" id="KW-1185">Reference proteome</keyword>
<dbReference type="EMBL" id="CAJVPI010000002">
    <property type="protein sequence ID" value="CAG8451089.1"/>
    <property type="molecule type" value="Genomic_DNA"/>
</dbReference>
<dbReference type="AlphaFoldDB" id="A0A9N8YVP3"/>
<accession>A0A9N8YVP3</accession>
<comment type="caution">
    <text evidence="2">The sequence shown here is derived from an EMBL/GenBank/DDBJ whole genome shotgun (WGS) entry which is preliminary data.</text>
</comment>
<sequence>MTLYTAIASTTAITTATTTRKRPGSARSVNQPHSWNAYSDTTFAFQNNGQPVKRVHGYYPVRNNGQTSKVVPNRRPFSGPPNAGMRLMPPTTDSRVSDDCLVSGSPVFSYNVPRIKRGLLL</sequence>
<reference evidence="2" key="1">
    <citation type="submission" date="2021-06" db="EMBL/GenBank/DDBJ databases">
        <authorList>
            <person name="Kallberg Y."/>
            <person name="Tangrot J."/>
            <person name="Rosling A."/>
        </authorList>
    </citation>
    <scope>NUCLEOTIDE SEQUENCE</scope>
    <source>
        <strain evidence="2">BR232B</strain>
    </source>
</reference>
<protein>
    <submittedName>
        <fullName evidence="2">6784_t:CDS:1</fullName>
    </submittedName>
</protein>
<proteinExistence type="predicted"/>
<gene>
    <name evidence="2" type="ORF">PBRASI_LOCUS34</name>
</gene>
<evidence type="ECO:0000313" key="3">
    <source>
        <dbReference type="Proteomes" id="UP000789739"/>
    </source>
</evidence>
<evidence type="ECO:0000313" key="2">
    <source>
        <dbReference type="EMBL" id="CAG8451089.1"/>
    </source>
</evidence>